<evidence type="ECO:0000313" key="1">
    <source>
        <dbReference type="EMBL" id="OAG39193.1"/>
    </source>
</evidence>
<keyword evidence="2" id="KW-1185">Reference proteome</keyword>
<organism evidence="1 2">
    <name type="scientific">Fonsecaea monophora</name>
    <dbReference type="NCBI Taxonomy" id="254056"/>
    <lineage>
        <taxon>Eukaryota</taxon>
        <taxon>Fungi</taxon>
        <taxon>Dikarya</taxon>
        <taxon>Ascomycota</taxon>
        <taxon>Pezizomycotina</taxon>
        <taxon>Eurotiomycetes</taxon>
        <taxon>Chaetothyriomycetidae</taxon>
        <taxon>Chaetothyriales</taxon>
        <taxon>Herpotrichiellaceae</taxon>
        <taxon>Fonsecaea</taxon>
    </lineage>
</organism>
<dbReference type="Proteomes" id="UP000077002">
    <property type="component" value="Unassembled WGS sequence"/>
</dbReference>
<evidence type="ECO:0000313" key="2">
    <source>
        <dbReference type="Proteomes" id="UP000077002"/>
    </source>
</evidence>
<sequence length="306" mass="34287">MSQIMLQEDNKATRPAFLSRMFSSKGRFYRTTMPPGATVNSKGPSTVLKTFISVFNSSQICRITLKDRLRQIIIQGATKAWNPSSSFISPRNLFKQTFKPTDPASRLSSHECHTSLPGTHSLLSVEVSLSAFLSDSPTSPATDTQSSTSTYAETSKSQADMCFKYKCDACKKANYNFCEDYLQNEEDRKWCNVAVENPWGSMLKRCHTCATVIGAIKELKALVFREPWLLTEGMAGAPEKAAWEKEEEKEAAGVVAVVDTDDDDTPDGYTKEERDRIRWEAEEAVMRRWGLMKAEQAAEEEANKAE</sequence>
<dbReference type="RefSeq" id="XP_022511145.1">
    <property type="nucleotide sequence ID" value="XM_022656535.1"/>
</dbReference>
<comment type="caution">
    <text evidence="1">The sequence shown here is derived from an EMBL/GenBank/DDBJ whole genome shotgun (WGS) entry which is preliminary data.</text>
</comment>
<dbReference type="AlphaFoldDB" id="A0A177F4L0"/>
<dbReference type="OrthoDB" id="4160782at2759"/>
<accession>A0A177F4L0</accession>
<dbReference type="EMBL" id="LVKK01000046">
    <property type="protein sequence ID" value="OAG39193.1"/>
    <property type="molecule type" value="Genomic_DNA"/>
</dbReference>
<gene>
    <name evidence="1" type="ORF">AYO21_06576</name>
</gene>
<name>A0A177F4L0_9EURO</name>
<reference evidence="1 2" key="1">
    <citation type="submission" date="2016-03" db="EMBL/GenBank/DDBJ databases">
        <title>Draft genome sequence of the Fonsecaea monophora CBS 269.37.</title>
        <authorList>
            <person name="Bombassaro A."/>
            <person name="Vinicius W.A."/>
            <person name="De Hoog S."/>
            <person name="Sun J."/>
            <person name="Souza E.M."/>
            <person name="Raittz R.T."/>
            <person name="Costa F."/>
            <person name="Leao A.C."/>
            <person name="Tadra-Sfeir M.Z."/>
            <person name="Baura V."/>
            <person name="Balsanelli E."/>
            <person name="Pedrosa F.O."/>
            <person name="Moreno L.F."/>
            <person name="Steffens M.B."/>
            <person name="Xi L."/>
            <person name="Bocca A.L."/>
            <person name="Felipe M.S."/>
            <person name="Teixeira M."/>
            <person name="Telles Filho F.Q."/>
            <person name="Azevedo C.M."/>
            <person name="Gomes R."/>
            <person name="Vicente V.A."/>
        </authorList>
    </citation>
    <scope>NUCLEOTIDE SEQUENCE [LARGE SCALE GENOMIC DNA]</scope>
    <source>
        <strain evidence="1 2">CBS 269.37</strain>
    </source>
</reference>
<proteinExistence type="predicted"/>
<protein>
    <submittedName>
        <fullName evidence="1">Uncharacterized protein</fullName>
    </submittedName>
</protein>
<dbReference type="GeneID" id="34601734"/>